<organism evidence="1 2">
    <name type="scientific">Chironomus riparius</name>
    <dbReference type="NCBI Taxonomy" id="315576"/>
    <lineage>
        <taxon>Eukaryota</taxon>
        <taxon>Metazoa</taxon>
        <taxon>Ecdysozoa</taxon>
        <taxon>Arthropoda</taxon>
        <taxon>Hexapoda</taxon>
        <taxon>Insecta</taxon>
        <taxon>Pterygota</taxon>
        <taxon>Neoptera</taxon>
        <taxon>Endopterygota</taxon>
        <taxon>Diptera</taxon>
        <taxon>Nematocera</taxon>
        <taxon>Chironomoidea</taxon>
        <taxon>Chironomidae</taxon>
        <taxon>Chironominae</taxon>
        <taxon>Chironomus</taxon>
    </lineage>
</organism>
<reference evidence="1" key="1">
    <citation type="submission" date="2022-01" db="EMBL/GenBank/DDBJ databases">
        <authorList>
            <person name="King R."/>
        </authorList>
    </citation>
    <scope>NUCLEOTIDE SEQUENCE</scope>
</reference>
<dbReference type="Gene3D" id="3.40.50.1460">
    <property type="match status" value="1"/>
</dbReference>
<protein>
    <submittedName>
        <fullName evidence="1">Uncharacterized protein</fullName>
    </submittedName>
</protein>
<name>A0A9N9S6S7_9DIPT</name>
<sequence>MVYRILTRSTVISYMKYIKCSNIISFQLAIDKSQRCGLKNSHKNFNSTRVKMSSTRHEKPTGGALIIDFNANHRSFAKWQRSRNALVDDLETRGFEIQNSISFWWRLFNNLASYLPWNVQTQRNYFFDTAQEVKEKLSEIVNKNSSSSFDFILIIFIGDYYKDRFLCESGELKLDDLYKPFATSTALLSTKKIFLTYIKEKSEYPSDLFRATEETRTSENKYVKYIQDQKRFPTYANMCSLYINSSVCSSKKFIEVFLDTISDSSQSNIITIMANFRARLNRICEGHFVPIYESTMQYSKSTFP</sequence>
<dbReference type="AlphaFoldDB" id="A0A9N9S6S7"/>
<dbReference type="EMBL" id="OU895879">
    <property type="protein sequence ID" value="CAG9809280.1"/>
    <property type="molecule type" value="Genomic_DNA"/>
</dbReference>
<reference evidence="1" key="2">
    <citation type="submission" date="2022-10" db="EMBL/GenBank/DDBJ databases">
        <authorList>
            <consortium name="ENA_rothamsted_submissions"/>
            <consortium name="culmorum"/>
            <person name="King R."/>
        </authorList>
    </citation>
    <scope>NUCLEOTIDE SEQUENCE</scope>
</reference>
<gene>
    <name evidence="1" type="ORF">CHIRRI_LOCUS12107</name>
</gene>
<dbReference type="Proteomes" id="UP001153620">
    <property type="component" value="Chromosome 3"/>
</dbReference>
<keyword evidence="2" id="KW-1185">Reference proteome</keyword>
<evidence type="ECO:0000313" key="2">
    <source>
        <dbReference type="Proteomes" id="UP001153620"/>
    </source>
</evidence>
<accession>A0A9N9S6S7</accession>
<evidence type="ECO:0000313" key="1">
    <source>
        <dbReference type="EMBL" id="CAG9809280.1"/>
    </source>
</evidence>
<proteinExistence type="predicted"/>